<protein>
    <submittedName>
        <fullName evidence="1">Uncharacterized protein</fullName>
    </submittedName>
</protein>
<comment type="caution">
    <text evidence="1">The sequence shown here is derived from an EMBL/GenBank/DDBJ whole genome shotgun (WGS) entry which is preliminary data.</text>
</comment>
<evidence type="ECO:0000313" key="1">
    <source>
        <dbReference type="EMBL" id="PQB08439.1"/>
    </source>
</evidence>
<dbReference type="OrthoDB" id="1013052at2"/>
<dbReference type="RefSeq" id="WP_104810636.1">
    <property type="nucleotide sequence ID" value="NZ_MQUA01000013.1"/>
</dbReference>
<dbReference type="EMBL" id="MQUA01000013">
    <property type="protein sequence ID" value="PQB08439.1"/>
    <property type="molecule type" value="Genomic_DNA"/>
</dbReference>
<dbReference type="AlphaFoldDB" id="A0A2S7L0J2"/>
<sequence length="253" mass="28576">MTQLLNYLYPSAANRVLVSLTYDKYDSGVTLRGVEDGFIYSNGAWEKSMGITLAEYAAMGESRAQFSSKDEALVKIPVFLKNKFAYEAPVAGNIQGVMYKLYVTDTQDVDGDGSVTDKTVYSYVVFYIYDGMNWIKYENTINETIQFGHDGTSWVPDNTIKYTLIRKDDYAYMASQLTGAEYTGLVGNLATYGDFDYNWTKTQIYFALALFLEHLDPNAAEGQKYTLTYVIYDNGENDYQTSFIKTGGVWVVN</sequence>
<gene>
    <name evidence="1" type="ORF">BST83_15890</name>
</gene>
<accession>A0A2S7L0J2</accession>
<keyword evidence="2" id="KW-1185">Reference proteome</keyword>
<name>A0A2S7L0J2_9FLAO</name>
<dbReference type="Proteomes" id="UP000239522">
    <property type="component" value="Unassembled WGS sequence"/>
</dbReference>
<proteinExistence type="predicted"/>
<organism evidence="1 2">
    <name type="scientific">Polaribacter filamentus</name>
    <dbReference type="NCBI Taxonomy" id="53483"/>
    <lineage>
        <taxon>Bacteria</taxon>
        <taxon>Pseudomonadati</taxon>
        <taxon>Bacteroidota</taxon>
        <taxon>Flavobacteriia</taxon>
        <taxon>Flavobacteriales</taxon>
        <taxon>Flavobacteriaceae</taxon>
    </lineage>
</organism>
<evidence type="ECO:0000313" key="2">
    <source>
        <dbReference type="Proteomes" id="UP000239522"/>
    </source>
</evidence>
<reference evidence="1 2" key="1">
    <citation type="submission" date="2016-11" db="EMBL/GenBank/DDBJ databases">
        <title>Trade-off between light-utilization and light-protection in marine flavobacteria.</title>
        <authorList>
            <person name="Kumagai Y."/>
        </authorList>
    </citation>
    <scope>NUCLEOTIDE SEQUENCE [LARGE SCALE GENOMIC DNA]</scope>
    <source>
        <strain evidence="1 2">ATCC 700397</strain>
    </source>
</reference>